<accession>A0ABV3BF64</accession>
<dbReference type="PANTHER" id="PTHR43776:SF7">
    <property type="entry name" value="D,D-DIPEPTIDE TRANSPORT ATP-BINDING PROTEIN DDPF-RELATED"/>
    <property type="match status" value="1"/>
</dbReference>
<dbReference type="NCBIfam" id="NF008453">
    <property type="entry name" value="PRK11308.1"/>
    <property type="match status" value="2"/>
</dbReference>
<dbReference type="InterPro" id="IPR027417">
    <property type="entry name" value="P-loop_NTPase"/>
</dbReference>
<evidence type="ECO:0000313" key="7">
    <source>
        <dbReference type="EMBL" id="MEU6819400.1"/>
    </source>
</evidence>
<dbReference type="PANTHER" id="PTHR43776">
    <property type="entry name" value="TRANSPORT ATP-BINDING PROTEIN"/>
    <property type="match status" value="1"/>
</dbReference>
<dbReference type="EMBL" id="JBEYXV010000001">
    <property type="protein sequence ID" value="MEU6819400.1"/>
    <property type="molecule type" value="Genomic_DNA"/>
</dbReference>
<keyword evidence="4 7" id="KW-0067">ATP-binding</keyword>
<dbReference type="Pfam" id="PF08352">
    <property type="entry name" value="oligo_HPY"/>
    <property type="match status" value="2"/>
</dbReference>
<evidence type="ECO:0000256" key="5">
    <source>
        <dbReference type="SAM" id="MobiDB-lite"/>
    </source>
</evidence>
<dbReference type="PROSITE" id="PS50893">
    <property type="entry name" value="ABC_TRANSPORTER_2"/>
    <property type="match status" value="2"/>
</dbReference>
<gene>
    <name evidence="7" type="ORF">ABZ921_02140</name>
</gene>
<evidence type="ECO:0000256" key="4">
    <source>
        <dbReference type="ARBA" id="ARBA00022840"/>
    </source>
</evidence>
<dbReference type="Pfam" id="PF00005">
    <property type="entry name" value="ABC_tran"/>
    <property type="match status" value="2"/>
</dbReference>
<keyword evidence="3" id="KW-0547">Nucleotide-binding</keyword>
<dbReference type="InterPro" id="IPR003593">
    <property type="entry name" value="AAA+_ATPase"/>
</dbReference>
<dbReference type="CDD" id="cd03257">
    <property type="entry name" value="ABC_NikE_OppD_transporters"/>
    <property type="match status" value="2"/>
</dbReference>
<dbReference type="PROSITE" id="PS00211">
    <property type="entry name" value="ABC_TRANSPORTER_1"/>
    <property type="match status" value="2"/>
</dbReference>
<dbReference type="NCBIfam" id="TIGR01727">
    <property type="entry name" value="oligo_HPY"/>
    <property type="match status" value="2"/>
</dbReference>
<proteinExistence type="inferred from homology"/>
<feature type="domain" description="ABC transporter" evidence="6">
    <location>
        <begin position="369"/>
        <end position="632"/>
    </location>
</feature>
<dbReference type="GO" id="GO:0005524">
    <property type="term" value="F:ATP binding"/>
    <property type="evidence" value="ECO:0007669"/>
    <property type="project" value="UniProtKB-KW"/>
</dbReference>
<evidence type="ECO:0000313" key="8">
    <source>
        <dbReference type="Proteomes" id="UP001551176"/>
    </source>
</evidence>
<feature type="region of interest" description="Disordered" evidence="5">
    <location>
        <begin position="442"/>
        <end position="466"/>
    </location>
</feature>
<feature type="domain" description="ABC transporter" evidence="6">
    <location>
        <begin position="23"/>
        <end position="270"/>
    </location>
</feature>
<comment type="caution">
    <text evidence="7">The sequence shown here is derived from an EMBL/GenBank/DDBJ whole genome shotgun (WGS) entry which is preliminary data.</text>
</comment>
<dbReference type="Proteomes" id="UP001551176">
    <property type="component" value="Unassembled WGS sequence"/>
</dbReference>
<dbReference type="RefSeq" id="WP_359343594.1">
    <property type="nucleotide sequence ID" value="NZ_JBEYXV010000001.1"/>
</dbReference>
<dbReference type="InterPro" id="IPR050319">
    <property type="entry name" value="ABC_transp_ATP-bind"/>
</dbReference>
<dbReference type="SUPFAM" id="SSF52540">
    <property type="entry name" value="P-loop containing nucleoside triphosphate hydrolases"/>
    <property type="match status" value="2"/>
</dbReference>
<keyword evidence="2" id="KW-0813">Transport</keyword>
<organism evidence="7 8">
    <name type="scientific">Streptomyces atriruber</name>
    <dbReference type="NCBI Taxonomy" id="545121"/>
    <lineage>
        <taxon>Bacteria</taxon>
        <taxon>Bacillati</taxon>
        <taxon>Actinomycetota</taxon>
        <taxon>Actinomycetes</taxon>
        <taxon>Kitasatosporales</taxon>
        <taxon>Streptomycetaceae</taxon>
        <taxon>Streptomyces</taxon>
    </lineage>
</organism>
<dbReference type="InterPro" id="IPR003439">
    <property type="entry name" value="ABC_transporter-like_ATP-bd"/>
</dbReference>
<evidence type="ECO:0000256" key="1">
    <source>
        <dbReference type="ARBA" id="ARBA00005417"/>
    </source>
</evidence>
<dbReference type="SMART" id="SM00382">
    <property type="entry name" value="AAA"/>
    <property type="match status" value="2"/>
</dbReference>
<comment type="similarity">
    <text evidence="1">Belongs to the ABC transporter superfamily.</text>
</comment>
<name>A0ABV3BF64_9ACTN</name>
<dbReference type="InterPro" id="IPR013563">
    <property type="entry name" value="Oligopep_ABC_C"/>
</dbReference>
<keyword evidence="8" id="KW-1185">Reference proteome</keyword>
<evidence type="ECO:0000256" key="3">
    <source>
        <dbReference type="ARBA" id="ARBA00022741"/>
    </source>
</evidence>
<dbReference type="Gene3D" id="3.40.50.300">
    <property type="entry name" value="P-loop containing nucleotide triphosphate hydrolases"/>
    <property type="match status" value="2"/>
</dbReference>
<protein>
    <submittedName>
        <fullName evidence="7">ABC transporter ATP-binding protein</fullName>
    </submittedName>
</protein>
<dbReference type="InterPro" id="IPR017871">
    <property type="entry name" value="ABC_transporter-like_CS"/>
</dbReference>
<reference evidence="7 8" key="1">
    <citation type="submission" date="2024-06" db="EMBL/GenBank/DDBJ databases">
        <title>The Natural Products Discovery Center: Release of the First 8490 Sequenced Strains for Exploring Actinobacteria Biosynthetic Diversity.</title>
        <authorList>
            <person name="Kalkreuter E."/>
            <person name="Kautsar S.A."/>
            <person name="Yang D."/>
            <person name="Bader C.D."/>
            <person name="Teijaro C.N."/>
            <person name="Fluegel L."/>
            <person name="Davis C.M."/>
            <person name="Simpson J.R."/>
            <person name="Lauterbach L."/>
            <person name="Steele A.D."/>
            <person name="Gui C."/>
            <person name="Meng S."/>
            <person name="Li G."/>
            <person name="Viehrig K."/>
            <person name="Ye F."/>
            <person name="Su P."/>
            <person name="Kiefer A.F."/>
            <person name="Nichols A."/>
            <person name="Cepeda A.J."/>
            <person name="Yan W."/>
            <person name="Fan B."/>
            <person name="Jiang Y."/>
            <person name="Adhikari A."/>
            <person name="Zheng C.-J."/>
            <person name="Schuster L."/>
            <person name="Cowan T.M."/>
            <person name="Smanski M.J."/>
            <person name="Chevrette M.G."/>
            <person name="De Carvalho L.P.S."/>
            <person name="Shen B."/>
        </authorList>
    </citation>
    <scope>NUCLEOTIDE SEQUENCE [LARGE SCALE GENOMIC DNA]</scope>
    <source>
        <strain evidence="7 8">NPDC046838</strain>
    </source>
</reference>
<evidence type="ECO:0000256" key="2">
    <source>
        <dbReference type="ARBA" id="ARBA00022448"/>
    </source>
</evidence>
<feature type="compositionally biased region" description="Low complexity" evidence="5">
    <location>
        <begin position="445"/>
        <end position="459"/>
    </location>
</feature>
<evidence type="ECO:0000259" key="6">
    <source>
        <dbReference type="PROSITE" id="PS50893"/>
    </source>
</evidence>
<sequence length="708" mass="74872">MTTLTTPLRDGISPADTAPVLSVRDLRISFPSEAGPVEAVRGVSFDLLPGRTLGIVGESGSGKSATAMGIMGLLPPTAELSGQVLLGGQNLIGLDDRALSRIRGKSIGMVFQDPLSALTPIFSVGRLLSDALRVHQDLSKKAAWEQAVELLDLVGIPDPRNRASAFPHEFSGGMRQRVVIALAIANRPRVLVADEPTTALDVTVQAQILDVLRLAQRETGAGLVLITHDLGVVAGHADDVAVMYAGRLVEKTDVHALFRRPTMPYTARLLAAVPTVDGGVRRPLVPIGGEPPALSGLPDGCPFASRCAVALDACGAEEPELREVTGHGDVACLRAAEIADGTLDPTGGIAPVDGAAGTGRAAGGGDVVLRVEDLVKTFPVTKGAFVKRRVGTLHAVNEVSFELRTGETLGLVGESGSGKTTTLMEILRLRKPEGGRIEIAGREVGASTGSSAATDGSPTDSGGRGRTLRHDVQIVMQDPLGALDPRLPVYQLLAEPLRAVGRDRDAIRSRVHELLTLVGLDASVSDRFPAALSGGQRQRIGIARALATDPKLLALDEPLSALDVSVQAGVINLLGRLKRELGLAYLMVAHDLAVVRYICDRIAVMYLGHIVETGDTETLFSDPKHPYTRALLSAIPIPDPERERTRERIVLKGEQPGATNLPSGCVFIDRCPLYRLADADVRERCRTERPAPRSVPGQQAHAYACHAA</sequence>